<evidence type="ECO:0000313" key="2">
    <source>
        <dbReference type="EMBL" id="PZE17955.1"/>
    </source>
</evidence>
<dbReference type="Pfam" id="PF11188">
    <property type="entry name" value="DUF2975"/>
    <property type="match status" value="1"/>
</dbReference>
<keyword evidence="3" id="KW-1185">Reference proteome</keyword>
<evidence type="ECO:0000313" key="3">
    <source>
        <dbReference type="Proteomes" id="UP000249248"/>
    </source>
</evidence>
<dbReference type="AlphaFoldDB" id="A0A2W1NES3"/>
<name>A0A2W1NES3_9FLAO</name>
<keyword evidence="1" id="KW-0472">Membrane</keyword>
<reference evidence="2 3" key="1">
    <citation type="submission" date="2018-06" db="EMBL/GenBank/DDBJ databases">
        <title>The draft genome sequence of Crocinitomix sp. SM1701.</title>
        <authorList>
            <person name="Zhang X."/>
        </authorList>
    </citation>
    <scope>NUCLEOTIDE SEQUENCE [LARGE SCALE GENOMIC DNA]</scope>
    <source>
        <strain evidence="2 3">SM1701</strain>
    </source>
</reference>
<feature type="transmembrane region" description="Helical" evidence="1">
    <location>
        <begin position="12"/>
        <end position="34"/>
    </location>
</feature>
<keyword evidence="1" id="KW-0812">Transmembrane</keyword>
<dbReference type="OrthoDB" id="1447642at2"/>
<comment type="caution">
    <text evidence="2">The sequence shown here is derived from an EMBL/GenBank/DDBJ whole genome shotgun (WGS) entry which is preliminary data.</text>
</comment>
<organism evidence="2 3">
    <name type="scientific">Putridiphycobacter roseus</name>
    <dbReference type="NCBI Taxonomy" id="2219161"/>
    <lineage>
        <taxon>Bacteria</taxon>
        <taxon>Pseudomonadati</taxon>
        <taxon>Bacteroidota</taxon>
        <taxon>Flavobacteriia</taxon>
        <taxon>Flavobacteriales</taxon>
        <taxon>Crocinitomicaceae</taxon>
        <taxon>Putridiphycobacter</taxon>
    </lineage>
</organism>
<dbReference type="RefSeq" id="WP_111062106.1">
    <property type="nucleotide sequence ID" value="NZ_JBHUCU010000002.1"/>
</dbReference>
<dbReference type="EMBL" id="QKSB01000002">
    <property type="protein sequence ID" value="PZE17955.1"/>
    <property type="molecule type" value="Genomic_DNA"/>
</dbReference>
<feature type="transmembrane region" description="Helical" evidence="1">
    <location>
        <begin position="125"/>
        <end position="146"/>
    </location>
</feature>
<dbReference type="Proteomes" id="UP000249248">
    <property type="component" value="Unassembled WGS sequence"/>
</dbReference>
<sequence>MKKITLLKSLVDILYFLHFLGLIAILFFITIGIISPNETATSLPPLNSFHWTIILIGLFAYIVFMMGLNYLRKVSRLLATNDFFSMEIIKQFKNTGNHFLATGIITTALLLANGVNHLFNGKLIFSYDLTFIIPMFLMIIGLFFLIQSKSIRLAKSYKEENELTV</sequence>
<evidence type="ECO:0008006" key="4">
    <source>
        <dbReference type="Google" id="ProtNLM"/>
    </source>
</evidence>
<dbReference type="InterPro" id="IPR021354">
    <property type="entry name" value="DUF2975"/>
</dbReference>
<feature type="transmembrane region" description="Helical" evidence="1">
    <location>
        <begin position="49"/>
        <end position="71"/>
    </location>
</feature>
<protein>
    <recommendedName>
        <fullName evidence="4">DUF2975 domain-containing protein</fullName>
    </recommendedName>
</protein>
<evidence type="ECO:0000256" key="1">
    <source>
        <dbReference type="SAM" id="Phobius"/>
    </source>
</evidence>
<accession>A0A2W1NES3</accession>
<proteinExistence type="predicted"/>
<feature type="transmembrane region" description="Helical" evidence="1">
    <location>
        <begin position="99"/>
        <end position="119"/>
    </location>
</feature>
<gene>
    <name evidence="2" type="ORF">DNU06_04880</name>
</gene>
<keyword evidence="1" id="KW-1133">Transmembrane helix</keyword>